<sequence>MAEAVLGVVAGGAGLASLALQLFEVSQKLHELRANIRDAPVEMREILDEADLLRTILAEYLHLSGAADKTRLMPTLVQKQALDQCLKVLEILRHMAQELESTMRTSSSRRVMTWAKVEAAFNRKRFVKLQSTLERAKSTLVLAILTNPTSKPCAPQREVVLQESTAEGPSEAAGLPCTTSFGLESSATKRRIANTSSSSWFAKYNIGIGNVYIRGKHSRGGAETTNSTADNGLKLSVSFASWMFNNLVAFMFDSRPQRFQLTLQINRLVPPDAEIFHLCAAGDTIGVGRSIAEGKSSASDVTFEGVTPLMEKEAHSPPVALLTIRMFQVAAYYGHADVCRILLDAGADTAMTVLRGYCGRTTIQLTALHFVVGGMPLPEASVMALWDHVNPWNTYWEGSMTEFCWEDPQIVSNSDAVRALVEHENICIEFGWSPASCSAGHVDEATHMGAGHLSQITPEDFQWLIAPERINLVGQELDFFYMSLMLMQCRIWHANLRRIYVVFSNITDLSKMATIDIIPGITILHYLLPRLPFVEDEHLNCLRIMLERLVQAGAIEMVEAMRPEQPLVFAARGGIVCYVSRYGSWEPERAASALTTGLNLWLEILGRTQVNIGSYLIGQRKYITKEPIECGVVPQIVEKFPEHFLDKQWYVQLSCRKDADPMDVHNSCGFRIKAQYYSVESTYPAPGGWPGDEAKGNQQTLQSVDDLWVHNSDDDSELESNV</sequence>
<gene>
    <name evidence="2" type="ORF">AYO21_00683</name>
</gene>
<name>A0A177FM43_9EURO</name>
<dbReference type="RefSeq" id="XP_022517287.1">
    <property type="nucleotide sequence ID" value="XM_022650673.1"/>
</dbReference>
<protein>
    <recommendedName>
        <fullName evidence="4">Fungal N-terminal domain-containing protein</fullName>
    </recommendedName>
</protein>
<reference evidence="2 3" key="1">
    <citation type="submission" date="2016-03" db="EMBL/GenBank/DDBJ databases">
        <title>Draft genome sequence of the Fonsecaea monophora CBS 269.37.</title>
        <authorList>
            <person name="Bombassaro A."/>
            <person name="Vinicius W.A."/>
            <person name="De Hoog S."/>
            <person name="Sun J."/>
            <person name="Souza E.M."/>
            <person name="Raittz R.T."/>
            <person name="Costa F."/>
            <person name="Leao A.C."/>
            <person name="Tadra-Sfeir M.Z."/>
            <person name="Baura V."/>
            <person name="Balsanelli E."/>
            <person name="Pedrosa F.O."/>
            <person name="Moreno L.F."/>
            <person name="Steffens M.B."/>
            <person name="Xi L."/>
            <person name="Bocca A.L."/>
            <person name="Felipe M.S."/>
            <person name="Teixeira M."/>
            <person name="Telles Filho F.Q."/>
            <person name="Azevedo C.M."/>
            <person name="Gomes R."/>
            <person name="Vicente V.A."/>
        </authorList>
    </citation>
    <scope>NUCLEOTIDE SEQUENCE [LARGE SCALE GENOMIC DNA]</scope>
    <source>
        <strain evidence="2 3">CBS 269.37</strain>
    </source>
</reference>
<dbReference type="InterPro" id="IPR036770">
    <property type="entry name" value="Ankyrin_rpt-contain_sf"/>
</dbReference>
<dbReference type="OrthoDB" id="3200163at2759"/>
<dbReference type="Gene3D" id="1.25.40.20">
    <property type="entry name" value="Ankyrin repeat-containing domain"/>
    <property type="match status" value="1"/>
</dbReference>
<dbReference type="EMBL" id="LVKK01000002">
    <property type="protein sequence ID" value="OAG45335.1"/>
    <property type="molecule type" value="Genomic_DNA"/>
</dbReference>
<evidence type="ECO:0000313" key="2">
    <source>
        <dbReference type="EMBL" id="OAG45335.1"/>
    </source>
</evidence>
<accession>A0A177FM43</accession>
<dbReference type="GeneID" id="34595865"/>
<evidence type="ECO:0008006" key="4">
    <source>
        <dbReference type="Google" id="ProtNLM"/>
    </source>
</evidence>
<proteinExistence type="predicted"/>
<evidence type="ECO:0000256" key="1">
    <source>
        <dbReference type="SAM" id="MobiDB-lite"/>
    </source>
</evidence>
<dbReference type="AlphaFoldDB" id="A0A177FM43"/>
<organism evidence="2 3">
    <name type="scientific">Fonsecaea monophora</name>
    <dbReference type="NCBI Taxonomy" id="254056"/>
    <lineage>
        <taxon>Eukaryota</taxon>
        <taxon>Fungi</taxon>
        <taxon>Dikarya</taxon>
        <taxon>Ascomycota</taxon>
        <taxon>Pezizomycotina</taxon>
        <taxon>Eurotiomycetes</taxon>
        <taxon>Chaetothyriomycetidae</taxon>
        <taxon>Chaetothyriales</taxon>
        <taxon>Herpotrichiellaceae</taxon>
        <taxon>Fonsecaea</taxon>
    </lineage>
</organism>
<dbReference type="Proteomes" id="UP000077002">
    <property type="component" value="Unassembled WGS sequence"/>
</dbReference>
<keyword evidence="3" id="KW-1185">Reference proteome</keyword>
<evidence type="ECO:0000313" key="3">
    <source>
        <dbReference type="Proteomes" id="UP000077002"/>
    </source>
</evidence>
<feature type="region of interest" description="Disordered" evidence="1">
    <location>
        <begin position="687"/>
        <end position="706"/>
    </location>
</feature>
<comment type="caution">
    <text evidence="2">The sequence shown here is derived from an EMBL/GenBank/DDBJ whole genome shotgun (WGS) entry which is preliminary data.</text>
</comment>